<proteinExistence type="predicted"/>
<dbReference type="Proteomes" id="UP001628281">
    <property type="component" value="Unassembled WGS sequence"/>
</dbReference>
<gene>
    <name evidence="1" type="ORF">ACJ41P_06425</name>
</gene>
<evidence type="ECO:0000313" key="1">
    <source>
        <dbReference type="EMBL" id="MFL7900751.1"/>
    </source>
</evidence>
<sequence length="218" mass="24491">MSFIGPAVNAANQVRILLDELTRQPSINDRILEQAAIVCVDALEEILSSKELYRSASEIKKNYRIHKEWTKESLDDLRKLRDLLKSEKELMRRAGLSPQIIKKYFPSEEYLSSNFSKELIEPDNVVEYVEKLRDTMRGVRDDISRYREKKKIVGMLKGAIAGTAGIATLGLNGILSMGNPTFAPMSTISGGIGGLMLREGWTLVNKNQEKPTPPVIKL</sequence>
<organism evidence="1 2">
    <name type="scientific">Azospirillum argentinense</name>
    <dbReference type="NCBI Taxonomy" id="2970906"/>
    <lineage>
        <taxon>Bacteria</taxon>
        <taxon>Pseudomonadati</taxon>
        <taxon>Pseudomonadota</taxon>
        <taxon>Alphaproteobacteria</taxon>
        <taxon>Rhodospirillales</taxon>
        <taxon>Azospirillaceae</taxon>
        <taxon>Azospirillum</taxon>
    </lineage>
</organism>
<reference evidence="1 2" key="1">
    <citation type="submission" date="2024-11" db="EMBL/GenBank/DDBJ databases">
        <title>Draft genome sequences of two bacteria associated to sugarcane roots in Colombia.</title>
        <authorList>
            <person name="Pardo-Diaz S."/>
            <person name="Masmela-Mendoza J."/>
            <person name="Delgadillo-Duran P."/>
            <person name="Bautista E.J."/>
            <person name="Rojas-Tapias D.F."/>
        </authorList>
    </citation>
    <scope>NUCLEOTIDE SEQUENCE [LARGE SCALE GENOMIC DNA]</scope>
    <source>
        <strain evidence="1 2">Ap18</strain>
    </source>
</reference>
<accession>A0ABW8V381</accession>
<comment type="caution">
    <text evidence="1">The sequence shown here is derived from an EMBL/GenBank/DDBJ whole genome shotgun (WGS) entry which is preliminary data.</text>
</comment>
<keyword evidence="2" id="KW-1185">Reference proteome</keyword>
<dbReference type="RefSeq" id="WP_407823680.1">
    <property type="nucleotide sequence ID" value="NZ_JBJLSN010000006.1"/>
</dbReference>
<dbReference type="EMBL" id="JBJLSN010000006">
    <property type="protein sequence ID" value="MFL7900751.1"/>
    <property type="molecule type" value="Genomic_DNA"/>
</dbReference>
<protein>
    <submittedName>
        <fullName evidence="1">Uncharacterized protein</fullName>
    </submittedName>
</protein>
<evidence type="ECO:0000313" key="2">
    <source>
        <dbReference type="Proteomes" id="UP001628281"/>
    </source>
</evidence>
<name>A0ABW8V381_9PROT</name>